<feature type="domain" description="Pyridoxamine 5'-phosphate oxidase Alr4036 family FMN-binding" evidence="6">
    <location>
        <begin position="19"/>
        <end position="105"/>
    </location>
</feature>
<dbReference type="InterPro" id="IPR012349">
    <property type="entry name" value="Split_barrel_FMN-bd"/>
</dbReference>
<protein>
    <submittedName>
        <fullName evidence="8">Pyridoxamine 5'-phosphate oxidase</fullName>
    </submittedName>
</protein>
<dbReference type="OrthoDB" id="9152543at2"/>
<dbReference type="Proteomes" id="UP001549111">
    <property type="component" value="Unassembled WGS sequence"/>
</dbReference>
<keyword evidence="3" id="KW-0288">FMN</keyword>
<dbReference type="EMBL" id="JBEPLS010000005">
    <property type="protein sequence ID" value="MET3603831.1"/>
    <property type="molecule type" value="Genomic_DNA"/>
</dbReference>
<dbReference type="Proteomes" id="UP000323522">
    <property type="component" value="Chromosome"/>
</dbReference>
<accession>A0A5C1PVY1</accession>
<evidence type="ECO:0000259" key="6">
    <source>
        <dbReference type="Pfam" id="PF12766"/>
    </source>
</evidence>
<dbReference type="GO" id="GO:0008615">
    <property type="term" value="P:pyridoxine biosynthetic process"/>
    <property type="evidence" value="ECO:0007669"/>
    <property type="project" value="InterPro"/>
</dbReference>
<evidence type="ECO:0000256" key="3">
    <source>
        <dbReference type="ARBA" id="ARBA00022643"/>
    </source>
</evidence>
<sequence>MNATSLSGPTLEQLGATLWRELAGAAQDRAHEWRQPVLATVCPEFGPQARTVVLREVDVASRTLLLYTDARSPKVAQLQADPRAQLLCWSRTLGWQLRLGGRILVSTEGLDVTSRWALLRHTRAAQDYLSPLSPGQPCDDTGAKTDGDVEGEGQTEASPDRSRGQRAHFAVMRLQVERMDWLALDPQGHRRAVFDARDAALSGRWCAP</sequence>
<dbReference type="InterPro" id="IPR000659">
    <property type="entry name" value="Pyridox_Oxase"/>
</dbReference>
<dbReference type="KEGG" id="snn:EWH46_01110"/>
<evidence type="ECO:0000256" key="5">
    <source>
        <dbReference type="SAM" id="MobiDB-lite"/>
    </source>
</evidence>
<dbReference type="InterPro" id="IPR024624">
    <property type="entry name" value="Pyridox_Oxase_Alr4036_FMN-bd"/>
</dbReference>
<reference evidence="7 10" key="2">
    <citation type="submission" date="2024-06" db="EMBL/GenBank/DDBJ databases">
        <title>Genomic Encyclopedia of Type Strains, Phase IV (KMG-IV): sequencing the most valuable type-strain genomes for metagenomic binning, comparative biology and taxonomic classification.</title>
        <authorList>
            <person name="Goeker M."/>
        </authorList>
    </citation>
    <scope>NUCLEOTIDE SEQUENCE [LARGE SCALE GENOMIC DNA]</scope>
    <source>
        <strain evidence="7 10">D-501</strain>
    </source>
</reference>
<dbReference type="Gene3D" id="2.30.110.10">
    <property type="entry name" value="Electron Transport, Fmn-binding Protein, Chain A"/>
    <property type="match status" value="1"/>
</dbReference>
<dbReference type="PANTHER" id="PTHR10851">
    <property type="entry name" value="PYRIDOXINE-5-PHOSPHATE OXIDASE"/>
    <property type="match status" value="1"/>
</dbReference>
<gene>
    <name evidence="7" type="ORF">ABIC99_001644</name>
    <name evidence="8" type="ORF">EWH46_01110</name>
</gene>
<dbReference type="Pfam" id="PF12766">
    <property type="entry name" value="Pyridox_oxase_2"/>
    <property type="match status" value="1"/>
</dbReference>
<name>A0A5C1PVY1_9BURK</name>
<evidence type="ECO:0000313" key="10">
    <source>
        <dbReference type="Proteomes" id="UP001549111"/>
    </source>
</evidence>
<proteinExistence type="predicted"/>
<dbReference type="GO" id="GO:0004733">
    <property type="term" value="F:pyridoxamine phosphate oxidase activity"/>
    <property type="evidence" value="ECO:0007669"/>
    <property type="project" value="InterPro"/>
</dbReference>
<evidence type="ECO:0000313" key="7">
    <source>
        <dbReference type="EMBL" id="MET3603831.1"/>
    </source>
</evidence>
<evidence type="ECO:0000256" key="2">
    <source>
        <dbReference type="ARBA" id="ARBA00022630"/>
    </source>
</evidence>
<keyword evidence="4" id="KW-0560">Oxidoreductase</keyword>
<dbReference type="RefSeq" id="WP_149502286.1">
    <property type="nucleotide sequence ID" value="NZ_CP035708.1"/>
</dbReference>
<keyword evidence="10" id="KW-1185">Reference proteome</keyword>
<dbReference type="SUPFAM" id="SSF50475">
    <property type="entry name" value="FMN-binding split barrel"/>
    <property type="match status" value="1"/>
</dbReference>
<organism evidence="8 9">
    <name type="scientific">Sphaerotilus sulfidivorans</name>
    <dbReference type="NCBI Taxonomy" id="639200"/>
    <lineage>
        <taxon>Bacteria</taxon>
        <taxon>Pseudomonadati</taxon>
        <taxon>Pseudomonadota</taxon>
        <taxon>Betaproteobacteria</taxon>
        <taxon>Burkholderiales</taxon>
        <taxon>Sphaerotilaceae</taxon>
        <taxon>Sphaerotilus</taxon>
    </lineage>
</organism>
<keyword evidence="2" id="KW-0285">Flavoprotein</keyword>
<dbReference type="EMBL" id="CP035708">
    <property type="protein sequence ID" value="QEM99507.1"/>
    <property type="molecule type" value="Genomic_DNA"/>
</dbReference>
<feature type="region of interest" description="Disordered" evidence="5">
    <location>
        <begin position="129"/>
        <end position="165"/>
    </location>
</feature>
<evidence type="ECO:0000256" key="1">
    <source>
        <dbReference type="ARBA" id="ARBA00001917"/>
    </source>
</evidence>
<evidence type="ECO:0000256" key="4">
    <source>
        <dbReference type="ARBA" id="ARBA00023002"/>
    </source>
</evidence>
<reference evidence="8 9" key="1">
    <citation type="submission" date="2019-02" db="EMBL/GenBank/DDBJ databases">
        <title>Complete Genome Sequence and Methylome Analysis of Sphaerotilus natans subsp. sulfidivorans D-507.</title>
        <authorList>
            <person name="Fomenkov A."/>
            <person name="Gridneva E."/>
            <person name="Smolyakov D."/>
            <person name="Dubinina G."/>
            <person name="Vincze T."/>
            <person name="Grabovich M."/>
            <person name="Roberts R.J."/>
        </authorList>
    </citation>
    <scope>NUCLEOTIDE SEQUENCE [LARGE SCALE GENOMIC DNA]</scope>
    <source>
        <strain evidence="8 9">D-507</strain>
    </source>
</reference>
<dbReference type="GO" id="GO:0010181">
    <property type="term" value="F:FMN binding"/>
    <property type="evidence" value="ECO:0007669"/>
    <property type="project" value="InterPro"/>
</dbReference>
<dbReference type="AlphaFoldDB" id="A0A5C1PVY1"/>
<comment type="cofactor">
    <cofactor evidence="1">
        <name>FMN</name>
        <dbReference type="ChEBI" id="CHEBI:58210"/>
    </cofactor>
</comment>
<evidence type="ECO:0000313" key="8">
    <source>
        <dbReference type="EMBL" id="QEM99507.1"/>
    </source>
</evidence>
<evidence type="ECO:0000313" key="9">
    <source>
        <dbReference type="Proteomes" id="UP000323522"/>
    </source>
</evidence>
<dbReference type="PANTHER" id="PTHR10851:SF3">
    <property type="entry name" value="PYRIDOXINE_PYRIDOXAMINE 5'-PHOSPHATE OXIDASE 2"/>
    <property type="match status" value="1"/>
</dbReference>